<protein>
    <submittedName>
        <fullName evidence="6">IS4 family transposase</fullName>
    </submittedName>
</protein>
<comment type="similarity">
    <text evidence="1">Belongs to the transposase 11 family.</text>
</comment>
<dbReference type="EMBL" id="CP058561">
    <property type="protein sequence ID" value="QUH31143.1"/>
    <property type="molecule type" value="Genomic_DNA"/>
</dbReference>
<dbReference type="Pfam" id="PF01609">
    <property type="entry name" value="DDE_Tnp_1"/>
    <property type="match status" value="1"/>
</dbReference>
<dbReference type="AlphaFoldDB" id="A0A8J8M7A2"/>
<name>A0A8J8M7A2_9FIRM</name>
<dbReference type="GO" id="GO:0006313">
    <property type="term" value="P:DNA transposition"/>
    <property type="evidence" value="ECO:0007669"/>
    <property type="project" value="InterPro"/>
</dbReference>
<evidence type="ECO:0000313" key="9">
    <source>
        <dbReference type="EMBL" id="QUH29470.1"/>
    </source>
</evidence>
<dbReference type="RefSeq" id="WP_212691219.1">
    <property type="nucleotide sequence ID" value="NZ_CP058561.1"/>
</dbReference>
<organism evidence="6 11">
    <name type="scientific">Vallitalea guaymasensis</name>
    <dbReference type="NCBI Taxonomy" id="1185412"/>
    <lineage>
        <taxon>Bacteria</taxon>
        <taxon>Bacillati</taxon>
        <taxon>Bacillota</taxon>
        <taxon>Clostridia</taxon>
        <taxon>Lachnospirales</taxon>
        <taxon>Vallitaleaceae</taxon>
        <taxon>Vallitalea</taxon>
    </lineage>
</organism>
<accession>A0A8J8M7A2</accession>
<keyword evidence="11" id="KW-1185">Reference proteome</keyword>
<proteinExistence type="inferred from homology"/>
<evidence type="ECO:0000256" key="2">
    <source>
        <dbReference type="ARBA" id="ARBA00022578"/>
    </source>
</evidence>
<evidence type="ECO:0000256" key="4">
    <source>
        <dbReference type="ARBA" id="ARBA00023172"/>
    </source>
</evidence>
<dbReference type="InterPro" id="IPR012337">
    <property type="entry name" value="RNaseH-like_sf"/>
</dbReference>
<dbReference type="SUPFAM" id="SSF53098">
    <property type="entry name" value="Ribonuclease H-like"/>
    <property type="match status" value="1"/>
</dbReference>
<dbReference type="KEGG" id="vgu:HYG85_11290"/>
<feature type="domain" description="Transposase IS4-like" evidence="5">
    <location>
        <begin position="110"/>
        <end position="361"/>
    </location>
</feature>
<evidence type="ECO:0000313" key="8">
    <source>
        <dbReference type="EMBL" id="QUH29069.1"/>
    </source>
</evidence>
<evidence type="ECO:0000256" key="3">
    <source>
        <dbReference type="ARBA" id="ARBA00023125"/>
    </source>
</evidence>
<dbReference type="EMBL" id="CP058561">
    <property type="protein sequence ID" value="QUH29069.1"/>
    <property type="molecule type" value="Genomic_DNA"/>
</dbReference>
<dbReference type="EMBL" id="CP058561">
    <property type="protein sequence ID" value="QUH27687.1"/>
    <property type="molecule type" value="Genomic_DNA"/>
</dbReference>
<dbReference type="KEGG" id="vgu:HYG85_09105"/>
<dbReference type="EMBL" id="CP058561">
    <property type="protein sequence ID" value="QUH28671.1"/>
    <property type="molecule type" value="Genomic_DNA"/>
</dbReference>
<dbReference type="GO" id="GO:0004803">
    <property type="term" value="F:transposase activity"/>
    <property type="evidence" value="ECO:0007669"/>
    <property type="project" value="InterPro"/>
</dbReference>
<dbReference type="PANTHER" id="PTHR33258">
    <property type="entry name" value="TRANSPOSASE INSL FOR INSERTION SEQUENCE ELEMENT IS186A-RELATED"/>
    <property type="match status" value="1"/>
</dbReference>
<dbReference type="GO" id="GO:0003677">
    <property type="term" value="F:DNA binding"/>
    <property type="evidence" value="ECO:0007669"/>
    <property type="project" value="UniProtKB-KW"/>
</dbReference>
<evidence type="ECO:0000313" key="6">
    <source>
        <dbReference type="EMBL" id="QUH27687.1"/>
    </source>
</evidence>
<dbReference type="KEGG" id="vgu:HYG85_06980"/>
<evidence type="ECO:0000313" key="7">
    <source>
        <dbReference type="EMBL" id="QUH28671.1"/>
    </source>
</evidence>
<gene>
    <name evidence="6" type="ORF">HYG85_01650</name>
    <name evidence="7" type="ORF">HYG85_06980</name>
    <name evidence="8" type="ORF">HYG85_09105</name>
    <name evidence="9" type="ORF">HYG85_11290</name>
    <name evidence="10" type="ORF">HYG85_20345</name>
</gene>
<evidence type="ECO:0000259" key="5">
    <source>
        <dbReference type="Pfam" id="PF01609"/>
    </source>
</evidence>
<keyword evidence="3" id="KW-0238">DNA-binding</keyword>
<evidence type="ECO:0000313" key="11">
    <source>
        <dbReference type="Proteomes" id="UP000677305"/>
    </source>
</evidence>
<keyword evidence="4" id="KW-0233">DNA recombination</keyword>
<reference evidence="6 11" key="1">
    <citation type="submission" date="2020-07" db="EMBL/GenBank/DDBJ databases">
        <title>Vallitalea guaymasensis genome.</title>
        <authorList>
            <person name="Postec A."/>
        </authorList>
    </citation>
    <scope>NUCLEOTIDE SEQUENCE [LARGE SCALE GENOMIC DNA]</scope>
    <source>
        <strain evidence="6 11">Ra1766G1</strain>
    </source>
</reference>
<dbReference type="InterPro" id="IPR002559">
    <property type="entry name" value="Transposase_11"/>
</dbReference>
<sequence length="442" mass="52017">MNNTYANTIKNHLYDSISELDTISSLFLQNPEKDFTRIRKLDFRTMVEILLTMGGQNLKLEIMNYFSFGINTPTASAFVQQRHKILPDAFNYLFHDFTKKAMNFSRTFNGYRLLAVDGSNLSIFYNPDDTETHFPNRANAKGFNHLQINALYDICNKIFVDVEIYPGRRQNERKALLQMIDRMEDISDNTIIIADRGYEGYHVFEYIKQKNLNCLFRVKDITGNGITSSLKLPHEDCFDVDYRILVTRRHTKEIRTNPDKYKCIRKGNRFDFLPVNSKDTYPIEFRIVRFPISEDTYEILITNLNRNDFPIEKLKEIYHMRWGIETAFRELKYTIGLINLHSKKVEFIVQEIYARLIMYNFCELITLNTVIKKTKGTTKHMYQVNYTIAIAICRHFIKYKGHEPPDIEALIAKNILPVRPGRKDPRKVKKQATVVSFLYRIA</sequence>
<evidence type="ECO:0000313" key="10">
    <source>
        <dbReference type="EMBL" id="QUH31143.1"/>
    </source>
</evidence>
<keyword evidence="2" id="KW-0815">Transposition</keyword>
<dbReference type="PANTHER" id="PTHR33258:SF1">
    <property type="entry name" value="TRANSPOSASE INSL FOR INSERTION SEQUENCE ELEMENT IS186A-RELATED"/>
    <property type="match status" value="1"/>
</dbReference>
<dbReference type="Proteomes" id="UP000677305">
    <property type="component" value="Chromosome"/>
</dbReference>
<dbReference type="InterPro" id="IPR047952">
    <property type="entry name" value="Transpos_IS4"/>
</dbReference>
<dbReference type="KEGG" id="vgu:HYG85_01650"/>
<evidence type="ECO:0000256" key="1">
    <source>
        <dbReference type="ARBA" id="ARBA00010075"/>
    </source>
</evidence>
<dbReference type="KEGG" id="vgu:HYG85_20345"/>
<dbReference type="Gene3D" id="3.90.350.10">
    <property type="entry name" value="Transposase Inhibitor Protein From Tn5, Chain A, domain 1"/>
    <property type="match status" value="1"/>
</dbReference>
<dbReference type="NCBIfam" id="NF033592">
    <property type="entry name" value="transpos_IS4_1"/>
    <property type="match status" value="1"/>
</dbReference>
<dbReference type="EMBL" id="CP058561">
    <property type="protein sequence ID" value="QUH29470.1"/>
    <property type="molecule type" value="Genomic_DNA"/>
</dbReference>